<organism evidence="2 3">
    <name type="scientific">Hymenobacter metallilatus</name>
    <dbReference type="NCBI Taxonomy" id="2493666"/>
    <lineage>
        <taxon>Bacteria</taxon>
        <taxon>Pseudomonadati</taxon>
        <taxon>Bacteroidota</taxon>
        <taxon>Cytophagia</taxon>
        <taxon>Cytophagales</taxon>
        <taxon>Hymenobacteraceae</taxon>
        <taxon>Hymenobacter</taxon>
    </lineage>
</organism>
<accession>A0A428JRN4</accession>
<gene>
    <name evidence="2" type="ORF">EI290_05150</name>
</gene>
<evidence type="ECO:0000259" key="1">
    <source>
        <dbReference type="Pfam" id="PF19918"/>
    </source>
</evidence>
<dbReference type="OrthoDB" id="674746at2"/>
<dbReference type="Pfam" id="PF19918">
    <property type="entry name" value="bpX2"/>
    <property type="match status" value="1"/>
</dbReference>
<keyword evidence="3" id="KW-1185">Reference proteome</keyword>
<comment type="caution">
    <text evidence="2">The sequence shown here is derived from an EMBL/GenBank/DDBJ whole genome shotgun (WGS) entry which is preliminary data.</text>
</comment>
<evidence type="ECO:0000313" key="3">
    <source>
        <dbReference type="Proteomes" id="UP000280066"/>
    </source>
</evidence>
<sequence>MSPELILVLPAARHAALATVRDQPGLHCALAPDGRLWLRGLPPEPPLPVQQLPAEARYHLDAAGRLFPVGRATPTGQLPAGLAWQPVRTFAPLGLPVAALPSLVPAPAPAALVPLPEARPGAAILTTLAALQQYAETAPAIRLERLRFAVAGPRRVLVLGTPLPPVPGLELWQHGQLLLPAGLGFESELVAALVVQQLSPGTDFVLFGPDGGWERVAETNLVPATRSAVRLTVAAVHG</sequence>
<feature type="domain" description="MoxR-vWA-beta-propeller ternary system" evidence="1">
    <location>
        <begin position="8"/>
        <end position="231"/>
    </location>
</feature>
<dbReference type="EMBL" id="RWIS01000002">
    <property type="protein sequence ID" value="RSK36272.1"/>
    <property type="molecule type" value="Genomic_DNA"/>
</dbReference>
<dbReference type="Proteomes" id="UP000280066">
    <property type="component" value="Unassembled WGS sequence"/>
</dbReference>
<dbReference type="RefSeq" id="WP_125427416.1">
    <property type="nucleotide sequence ID" value="NZ_RWIS01000002.1"/>
</dbReference>
<proteinExistence type="predicted"/>
<evidence type="ECO:0000313" key="2">
    <source>
        <dbReference type="EMBL" id="RSK36272.1"/>
    </source>
</evidence>
<protein>
    <recommendedName>
        <fullName evidence="1">MoxR-vWA-beta-propeller ternary system domain-containing protein</fullName>
    </recommendedName>
</protein>
<name>A0A428JRN4_9BACT</name>
<reference evidence="2 3" key="1">
    <citation type="submission" date="2018-12" db="EMBL/GenBank/DDBJ databases">
        <authorList>
            <person name="Feng G."/>
            <person name="Zhu H."/>
        </authorList>
    </citation>
    <scope>NUCLEOTIDE SEQUENCE [LARGE SCALE GENOMIC DNA]</scope>
    <source>
        <strain evidence="2 3">9PBR-2</strain>
    </source>
</reference>
<dbReference type="InterPro" id="IPR045552">
    <property type="entry name" value="bpX2"/>
</dbReference>
<dbReference type="AlphaFoldDB" id="A0A428JRN4"/>